<dbReference type="Gene3D" id="3.40.50.300">
    <property type="entry name" value="P-loop containing nucleotide triphosphate hydrolases"/>
    <property type="match status" value="2"/>
</dbReference>
<feature type="domain" description="ABC transporter" evidence="10">
    <location>
        <begin position="496"/>
        <end position="730"/>
    </location>
</feature>
<name>A0A167SZB7_CORFA</name>
<dbReference type="SUPFAM" id="SSF52540">
    <property type="entry name" value="P-loop containing nucleoside triphosphate hydrolases"/>
    <property type="match status" value="2"/>
</dbReference>
<keyword evidence="5" id="KW-0547">Nucleotide-binding</keyword>
<evidence type="ECO:0000256" key="1">
    <source>
        <dbReference type="ARBA" id="ARBA00004651"/>
    </source>
</evidence>
<dbReference type="InterPro" id="IPR036640">
    <property type="entry name" value="ABC1_TM_sf"/>
</dbReference>
<accession>A0A167SZB7</accession>
<feature type="transmembrane region" description="Helical" evidence="9">
    <location>
        <begin position="814"/>
        <end position="839"/>
    </location>
</feature>
<evidence type="ECO:0000256" key="7">
    <source>
        <dbReference type="ARBA" id="ARBA00022989"/>
    </source>
</evidence>
<dbReference type="AlphaFoldDB" id="A0A167SZB7"/>
<dbReference type="EMBL" id="AZHB01000015">
    <property type="protein sequence ID" value="OAA60085.1"/>
    <property type="molecule type" value="Genomic_DNA"/>
</dbReference>
<dbReference type="InterPro" id="IPR003593">
    <property type="entry name" value="AAA+_ATPase"/>
</dbReference>
<evidence type="ECO:0000256" key="4">
    <source>
        <dbReference type="ARBA" id="ARBA00022692"/>
    </source>
</evidence>
<evidence type="ECO:0000259" key="10">
    <source>
        <dbReference type="PROSITE" id="PS50893"/>
    </source>
</evidence>
<dbReference type="Pfam" id="PF00005">
    <property type="entry name" value="ABC_tran"/>
    <property type="match status" value="2"/>
</dbReference>
<dbReference type="GO" id="GO:0005886">
    <property type="term" value="C:plasma membrane"/>
    <property type="evidence" value="ECO:0007669"/>
    <property type="project" value="UniProtKB-SubCell"/>
</dbReference>
<dbReference type="GO" id="GO:0016887">
    <property type="term" value="F:ATP hydrolysis activity"/>
    <property type="evidence" value="ECO:0007669"/>
    <property type="project" value="InterPro"/>
</dbReference>
<dbReference type="Pfam" id="PF00664">
    <property type="entry name" value="ABC_membrane"/>
    <property type="match status" value="2"/>
</dbReference>
<feature type="transmembrane region" description="Helical" evidence="9">
    <location>
        <begin position="766"/>
        <end position="785"/>
    </location>
</feature>
<keyword evidence="7 9" id="KW-1133">Transmembrane helix</keyword>
<dbReference type="InterPro" id="IPR011527">
    <property type="entry name" value="ABC1_TM_dom"/>
</dbReference>
<gene>
    <name evidence="12" type="ORF">ISF_06096</name>
</gene>
<keyword evidence="3" id="KW-1003">Cell membrane</keyword>
<dbReference type="GO" id="GO:0140359">
    <property type="term" value="F:ABC-type transporter activity"/>
    <property type="evidence" value="ECO:0007669"/>
    <property type="project" value="InterPro"/>
</dbReference>
<proteinExistence type="predicted"/>
<evidence type="ECO:0000313" key="13">
    <source>
        <dbReference type="Proteomes" id="UP000076744"/>
    </source>
</evidence>
<reference evidence="12 13" key="1">
    <citation type="journal article" date="2016" name="Genome Biol. Evol.">
        <title>Divergent and convergent evolution of fungal pathogenicity.</title>
        <authorList>
            <person name="Shang Y."/>
            <person name="Xiao G."/>
            <person name="Zheng P."/>
            <person name="Cen K."/>
            <person name="Zhan S."/>
            <person name="Wang C."/>
        </authorList>
    </citation>
    <scope>NUCLEOTIDE SEQUENCE [LARGE SCALE GENOMIC DNA]</scope>
    <source>
        <strain evidence="12 13">ARSEF 2679</strain>
    </source>
</reference>
<keyword evidence="13" id="KW-1185">Reference proteome</keyword>
<feature type="domain" description="ABC transmembrane type-1" evidence="11">
    <location>
        <begin position="774"/>
        <end position="978"/>
    </location>
</feature>
<dbReference type="GO" id="GO:0005524">
    <property type="term" value="F:ATP binding"/>
    <property type="evidence" value="ECO:0007669"/>
    <property type="project" value="UniProtKB-KW"/>
</dbReference>
<protein>
    <submittedName>
        <fullName evidence="12">ABC transporter, transmembrane domain, type 1</fullName>
    </submittedName>
</protein>
<evidence type="ECO:0000256" key="9">
    <source>
        <dbReference type="SAM" id="Phobius"/>
    </source>
</evidence>
<sequence>MAYASHAHFVQPILFLAGYLSMTLLFDLVTIHTYFHRTGLGTVARLTCSLPALKLTLLILEEISKRTLIIAENPHPLSREATAGFWSRSTFLWINPLLLFGFRHVINPDDLPDIGQQFDSKKLYQNLKKSWDKRDQRSRYALLRALVISMPWPFLYVIPPRLFLVGFVFSQPFLLQDVVNAASGESIQPDYISKQNEAIGLILATALVFCGKAVSRNWFSHIRNQIMTCVRGALIAAIYQKSLRISAAESDESAAVTLITADVAGIERLISLSYDSCAMTLEVGFGIAILAVFVGTASIFTVVTAIVVTVFSRHMSKRMGVARKRWNEHIEERVAATSNILAQIKDIKMTGLAPSMATHLNHLRAQEVTASLADRRIVCITFGISAFAETVTPALVVAATLFWTRASGTISTARFYTILAVVTLVAQPLASFFASLPQWSAGFACLSRIQVYLAQEELKDARQIIRSSAVAGSNLAGDGIGLDDRNPDAHAQNYAIELRNVNVSMDLTGSILRDATILVKTSQVTMIDGSVGSGKSTLLKVMLGEMLLRNGSALLSSSSIAYAGEKPWLLNTTIFLNIIGHKPFDRTLYQRVIFICDLKPDLEQLPDGDETIVGSGGCILSGGQRQRISLARALYLEADITILDDPFSSLDQETSAVIRIRLISDGNATLDGRTLVMTTSMKQHLIDADAAYRVTPDGHVVYLPQSQVDRELEELAQSSRSQPTSATHKTESACDLFEPPAVQAATDDNGYAPGINTFTKQSTWCLYAYFFRPAGIFVLAAWLLFTTLASVSEKLPNIFVRIWLEADAGNKTYYVGYATLCVAYPILNSVSAMFFFYFVSAKTAHSLHERLVKATFTATFGFLTTEDASSILNRFSQDMSMATQRVPALVMPTLFRAVSIFVDTGIISAGASYAAPVIPFFLMLIIAIQRYYLCTSRQLRVLELDSSKALIRHFTETAAGIEHIRAFRWQEEVTRDFHWLEGVLDLSSAVAAVIVVTFALKFSGSASGNSMGLALLSLIGFSDTVSDWVQSSVALETALGAVSRIRSYCAETPTEHYKDDTEPVSSDWPVQGQLELNCVSAIYRGKTTVLLSILNLLQYKGTISIDNREIRTIHPDFLRSRITTITQGGIHLRGSIKFNLDPFGFEQRPPTCIVTDEACQDVLRRVGLWDIVSRRGNLSSLMKEMNFSQGQRQLFQIARAILHHEATGSRIVLMDEVTSSLDEDTEAQMIIRMLSWF</sequence>
<keyword evidence="6" id="KW-0067">ATP-binding</keyword>
<dbReference type="PROSITE" id="PS50893">
    <property type="entry name" value="ABC_TRANSPORTER_2"/>
    <property type="match status" value="1"/>
</dbReference>
<comment type="caution">
    <text evidence="12">The sequence shown here is derived from an EMBL/GenBank/DDBJ whole genome shotgun (WGS) entry which is preliminary data.</text>
</comment>
<dbReference type="SUPFAM" id="SSF90123">
    <property type="entry name" value="ABC transporter transmembrane region"/>
    <property type="match status" value="2"/>
</dbReference>
<evidence type="ECO:0000256" key="6">
    <source>
        <dbReference type="ARBA" id="ARBA00022840"/>
    </source>
</evidence>
<keyword evidence="4 9" id="KW-0812">Transmembrane</keyword>
<dbReference type="InterPro" id="IPR044726">
    <property type="entry name" value="ABCC_6TM_D2"/>
</dbReference>
<dbReference type="InterPro" id="IPR003439">
    <property type="entry name" value="ABC_transporter-like_ATP-bd"/>
</dbReference>
<feature type="transmembrane region" description="Helical" evidence="9">
    <location>
        <begin position="377"/>
        <end position="403"/>
    </location>
</feature>
<feature type="transmembrane region" description="Helical" evidence="9">
    <location>
        <begin position="415"/>
        <end position="434"/>
    </location>
</feature>
<dbReference type="STRING" id="1081104.A0A167SZB7"/>
<keyword evidence="2" id="KW-0813">Transport</keyword>
<dbReference type="GeneID" id="30022388"/>
<dbReference type="RefSeq" id="XP_018703198.1">
    <property type="nucleotide sequence ID" value="XM_018849700.1"/>
</dbReference>
<dbReference type="InterPro" id="IPR050173">
    <property type="entry name" value="ABC_transporter_C-like"/>
</dbReference>
<dbReference type="OrthoDB" id="4868595at2759"/>
<feature type="transmembrane region" description="Helical" evidence="9">
    <location>
        <begin position="283"/>
        <end position="311"/>
    </location>
</feature>
<organism evidence="12 13">
    <name type="scientific">Cordyceps fumosorosea (strain ARSEF 2679)</name>
    <name type="common">Isaria fumosorosea</name>
    <dbReference type="NCBI Taxonomy" id="1081104"/>
    <lineage>
        <taxon>Eukaryota</taxon>
        <taxon>Fungi</taxon>
        <taxon>Dikarya</taxon>
        <taxon>Ascomycota</taxon>
        <taxon>Pezizomycotina</taxon>
        <taxon>Sordariomycetes</taxon>
        <taxon>Hypocreomycetidae</taxon>
        <taxon>Hypocreales</taxon>
        <taxon>Cordycipitaceae</taxon>
        <taxon>Cordyceps</taxon>
    </lineage>
</organism>
<dbReference type="PANTHER" id="PTHR24223">
    <property type="entry name" value="ATP-BINDING CASSETTE SUB-FAMILY C"/>
    <property type="match status" value="1"/>
</dbReference>
<feature type="transmembrane region" description="Helical" evidence="9">
    <location>
        <begin position="12"/>
        <end position="35"/>
    </location>
</feature>
<feature type="domain" description="ABC transmembrane type-1" evidence="11">
    <location>
        <begin position="162"/>
        <end position="441"/>
    </location>
</feature>
<dbReference type="Proteomes" id="UP000076744">
    <property type="component" value="Unassembled WGS sequence"/>
</dbReference>
<evidence type="ECO:0000259" key="11">
    <source>
        <dbReference type="PROSITE" id="PS50929"/>
    </source>
</evidence>
<evidence type="ECO:0000256" key="8">
    <source>
        <dbReference type="ARBA" id="ARBA00023136"/>
    </source>
</evidence>
<evidence type="ECO:0000256" key="2">
    <source>
        <dbReference type="ARBA" id="ARBA00022448"/>
    </source>
</evidence>
<dbReference type="Gene3D" id="1.20.1560.10">
    <property type="entry name" value="ABC transporter type 1, transmembrane domain"/>
    <property type="match status" value="2"/>
</dbReference>
<dbReference type="PROSITE" id="PS00211">
    <property type="entry name" value="ABC_TRANSPORTER_1"/>
    <property type="match status" value="1"/>
</dbReference>
<dbReference type="PROSITE" id="PS50929">
    <property type="entry name" value="ABC_TM1F"/>
    <property type="match status" value="2"/>
</dbReference>
<dbReference type="PANTHER" id="PTHR24223:SF399">
    <property type="entry name" value="ABC TRANSPORTER ATNG"/>
    <property type="match status" value="1"/>
</dbReference>
<evidence type="ECO:0000313" key="12">
    <source>
        <dbReference type="EMBL" id="OAA60085.1"/>
    </source>
</evidence>
<keyword evidence="8 9" id="KW-0472">Membrane</keyword>
<evidence type="ECO:0000256" key="3">
    <source>
        <dbReference type="ARBA" id="ARBA00022475"/>
    </source>
</evidence>
<dbReference type="CDD" id="cd18580">
    <property type="entry name" value="ABC_6TM_ABCC_D2"/>
    <property type="match status" value="1"/>
</dbReference>
<feature type="transmembrane region" description="Helical" evidence="9">
    <location>
        <begin position="141"/>
        <end position="158"/>
    </location>
</feature>
<dbReference type="InterPro" id="IPR027417">
    <property type="entry name" value="P-loop_NTPase"/>
</dbReference>
<evidence type="ECO:0000256" key="5">
    <source>
        <dbReference type="ARBA" id="ARBA00022741"/>
    </source>
</evidence>
<comment type="subcellular location">
    <subcellularLocation>
        <location evidence="1">Cell membrane</location>
        <topology evidence="1">Multi-pass membrane protein</topology>
    </subcellularLocation>
</comment>
<dbReference type="InterPro" id="IPR017871">
    <property type="entry name" value="ABC_transporter-like_CS"/>
</dbReference>
<dbReference type="SMART" id="SM00382">
    <property type="entry name" value="AAA"/>
    <property type="match status" value="1"/>
</dbReference>
<feature type="transmembrane region" description="Helical" evidence="9">
    <location>
        <begin position="913"/>
        <end position="933"/>
    </location>
</feature>